<dbReference type="AlphaFoldDB" id="A0A060T5M1"/>
<evidence type="ECO:0000256" key="3">
    <source>
        <dbReference type="ARBA" id="ARBA00047418"/>
    </source>
</evidence>
<dbReference type="PANTHER" id="PTHR14741">
    <property type="entry name" value="S-ADENOSYLMETHIONINE-DEPENDENT METHYLTRANSFERASE RELATED"/>
    <property type="match status" value="1"/>
</dbReference>
<sequence>MENKKYYKKRYNLFSKFDEGIRLSDEQWFSVTPESVARVTALQIKYRFPGTTRVADVFGGAAGNAIQLALLFDSVIYNEIDTQVYEDAQHNASIYEVDSCIRFLNKDFFDLTDQDLKNVDVIFLSPPWGGPSYTSSEIWDISECNLPAIINRVHELAPNCCAFLPRNTNLDQLADLLESIGYPNADLDYMYDRGHCVGMCVYWGKDFSPNDYTK</sequence>
<dbReference type="InterPro" id="IPR029063">
    <property type="entry name" value="SAM-dependent_MTases_sf"/>
</dbReference>
<comment type="catalytic activity">
    <reaction evidence="5">
        <text>a 5'-end (N(2),N(7)-dimethyl 5'-triphosphoguanosine)-ribonucleoside in snRNA + S-adenosyl-L-methionine = a 5'-end (N(2),N(2),N(7)-trimethyl 5'-triphosphoguanosine)-ribonucleoside in snRNA + S-adenosyl-L-homocysteine + H(+)</text>
        <dbReference type="Rhea" id="RHEA:78479"/>
        <dbReference type="Rhea" id="RHEA-COMP:19087"/>
        <dbReference type="Rhea" id="RHEA-COMP:19089"/>
        <dbReference type="ChEBI" id="CHEBI:15378"/>
        <dbReference type="ChEBI" id="CHEBI:57856"/>
        <dbReference type="ChEBI" id="CHEBI:59789"/>
        <dbReference type="ChEBI" id="CHEBI:167623"/>
        <dbReference type="ChEBI" id="CHEBI:172880"/>
    </reaction>
    <physiologicalReaction direction="left-to-right" evidence="5">
        <dbReference type="Rhea" id="RHEA:78480"/>
    </physiologicalReaction>
</comment>
<dbReference type="PhylomeDB" id="A0A060T5M1"/>
<comment type="catalytic activity">
    <reaction evidence="3">
        <text>a 5'-end (N(2),N(7)-dimethyl 5'-triphosphoguanosine)-ribonucleoside in snoRNA + S-adenosyl-L-methionine = a 5'-end (N(2),N(2),N(7)-trimethyl 5'-triphosphoguanosine)-ribonucleoside in snoRNA + S-adenosyl-L-homocysteine + H(+)</text>
        <dbReference type="Rhea" id="RHEA:78507"/>
        <dbReference type="Rhea" id="RHEA-COMP:19088"/>
        <dbReference type="Rhea" id="RHEA-COMP:19090"/>
        <dbReference type="ChEBI" id="CHEBI:15378"/>
        <dbReference type="ChEBI" id="CHEBI:57856"/>
        <dbReference type="ChEBI" id="CHEBI:59789"/>
        <dbReference type="ChEBI" id="CHEBI:167623"/>
        <dbReference type="ChEBI" id="CHEBI:172880"/>
    </reaction>
    <physiologicalReaction direction="left-to-right" evidence="3">
        <dbReference type="Rhea" id="RHEA:78508"/>
    </physiologicalReaction>
</comment>
<evidence type="ECO:0000256" key="5">
    <source>
        <dbReference type="ARBA" id="ARBA00048763"/>
    </source>
</evidence>
<evidence type="ECO:0000256" key="7">
    <source>
        <dbReference type="ARBA" id="ARBA00049790"/>
    </source>
</evidence>
<comment type="catalytic activity">
    <reaction evidence="4">
        <text>a 5'-end (N(7)-methyl 5'-triphosphoguanosine)-ribonucleoside in snoRNA + S-adenosyl-L-methionine = a 5'-end (N(2),N(7)-dimethyl 5'-triphosphoguanosine)-ribonucleoside in snoRNA + S-adenosyl-L-homocysteine + H(+)</text>
        <dbReference type="Rhea" id="RHEA:78475"/>
        <dbReference type="Rhea" id="RHEA-COMP:19086"/>
        <dbReference type="Rhea" id="RHEA-COMP:19088"/>
        <dbReference type="ChEBI" id="CHEBI:15378"/>
        <dbReference type="ChEBI" id="CHEBI:57856"/>
        <dbReference type="ChEBI" id="CHEBI:59789"/>
        <dbReference type="ChEBI" id="CHEBI:156461"/>
        <dbReference type="ChEBI" id="CHEBI:172880"/>
    </reaction>
    <physiologicalReaction direction="left-to-right" evidence="4">
        <dbReference type="Rhea" id="RHEA:78476"/>
    </physiologicalReaction>
</comment>
<protein>
    <recommendedName>
        <fullName evidence="1">Trimethylguanosine synthase</fullName>
    </recommendedName>
    <alternativeName>
        <fullName evidence="7">Cap-specific guanine-N(2) methyltransferase</fullName>
    </alternativeName>
</protein>
<reference evidence="8" key="2">
    <citation type="submission" date="2014-06" db="EMBL/GenBank/DDBJ databases">
        <title>The complete genome of Blastobotrys (Arxula) adeninivorans LS3 - a yeast of biotechnological interest.</title>
        <authorList>
            <person name="Kunze G."/>
            <person name="Gaillardin C."/>
            <person name="Czernicka M."/>
            <person name="Durrens P."/>
            <person name="Martin T."/>
            <person name="Boer E."/>
            <person name="Gabaldon T."/>
            <person name="Cruz J."/>
            <person name="Talla E."/>
            <person name="Marck C."/>
            <person name="Goffeau A."/>
            <person name="Barbe V."/>
            <person name="Baret P."/>
            <person name="Baronian K."/>
            <person name="Beier S."/>
            <person name="Bleykasten C."/>
            <person name="Bode R."/>
            <person name="Casaregola S."/>
            <person name="Despons L."/>
            <person name="Fairhead C."/>
            <person name="Giersberg M."/>
            <person name="Gierski P."/>
            <person name="Hahnel U."/>
            <person name="Hartmann A."/>
            <person name="Jankowska D."/>
            <person name="Jubin C."/>
            <person name="Jung P."/>
            <person name="Lafontaine I."/>
            <person name="Leh-Louis V."/>
            <person name="Lemaire M."/>
            <person name="Marcet-Houben M."/>
            <person name="Mascher M."/>
            <person name="Morel G."/>
            <person name="Richard G.-F."/>
            <person name="Riechen J."/>
            <person name="Sacerdot C."/>
            <person name="Sarkar A."/>
            <person name="Savel G."/>
            <person name="Schacherer J."/>
            <person name="Sherman D."/>
            <person name="Straub M.-L."/>
            <person name="Stein N."/>
            <person name="Thierry A."/>
            <person name="Trautwein-Schult A."/>
            <person name="Westhof E."/>
            <person name="Worch S."/>
            <person name="Dujon B."/>
            <person name="Souciet J.-L."/>
            <person name="Wincker P."/>
            <person name="Scholz U."/>
            <person name="Neuveglise N."/>
        </authorList>
    </citation>
    <scope>NUCLEOTIDE SEQUENCE</scope>
    <source>
        <strain evidence="8">LS3</strain>
    </source>
</reference>
<organism evidence="8">
    <name type="scientific">Blastobotrys adeninivorans</name>
    <name type="common">Yeast</name>
    <name type="synonym">Arxula adeninivorans</name>
    <dbReference type="NCBI Taxonomy" id="409370"/>
    <lineage>
        <taxon>Eukaryota</taxon>
        <taxon>Fungi</taxon>
        <taxon>Dikarya</taxon>
        <taxon>Ascomycota</taxon>
        <taxon>Saccharomycotina</taxon>
        <taxon>Dipodascomycetes</taxon>
        <taxon>Dipodascales</taxon>
        <taxon>Trichomonascaceae</taxon>
        <taxon>Blastobotrys</taxon>
    </lineage>
</organism>
<dbReference type="GO" id="GO:0071164">
    <property type="term" value="F:RNA cap trimethylguanosine synthase activity"/>
    <property type="evidence" value="ECO:0007669"/>
    <property type="project" value="TreeGrafter"/>
</dbReference>
<accession>A0A060T5M1</accession>
<reference evidence="8" key="1">
    <citation type="submission" date="2014-02" db="EMBL/GenBank/DDBJ databases">
        <authorList>
            <person name="Genoscope - CEA"/>
        </authorList>
    </citation>
    <scope>NUCLEOTIDE SEQUENCE</scope>
    <source>
        <strain evidence="8">LS3</strain>
    </source>
</reference>
<gene>
    <name evidence="8" type="ORF">GNLVRS02_ARAD1B12826g</name>
</gene>
<proteinExistence type="inferred from homology"/>
<dbReference type="CDD" id="cd02440">
    <property type="entry name" value="AdoMet_MTases"/>
    <property type="match status" value="1"/>
</dbReference>
<evidence type="ECO:0000256" key="2">
    <source>
        <dbReference type="ARBA" id="ARBA00025783"/>
    </source>
</evidence>
<evidence type="ECO:0000313" key="8">
    <source>
        <dbReference type="EMBL" id="CDP36430.1"/>
    </source>
</evidence>
<evidence type="ECO:0000256" key="6">
    <source>
        <dbReference type="ARBA" id="ARBA00049075"/>
    </source>
</evidence>
<evidence type="ECO:0000256" key="4">
    <source>
        <dbReference type="ARBA" id="ARBA00048740"/>
    </source>
</evidence>
<dbReference type="InterPro" id="IPR019012">
    <property type="entry name" value="RNA_cap_Gua-N2-MeTrfase"/>
</dbReference>
<dbReference type="Gene3D" id="3.40.50.150">
    <property type="entry name" value="Vaccinia Virus protein VP39"/>
    <property type="match status" value="1"/>
</dbReference>
<comment type="catalytic activity">
    <reaction evidence="6">
        <text>a 5'-end (N(7)-methyl 5'-triphosphoguanosine)-ribonucleoside in snRNA + S-adenosyl-L-methionine = a 5'-end (N(2),N(7)-dimethyl 5'-triphosphoguanosine)-ribonucleoside in snRNA + S-adenosyl-L-homocysteine + H(+)</text>
        <dbReference type="Rhea" id="RHEA:78471"/>
        <dbReference type="Rhea" id="RHEA-COMP:19085"/>
        <dbReference type="Rhea" id="RHEA-COMP:19087"/>
        <dbReference type="ChEBI" id="CHEBI:15378"/>
        <dbReference type="ChEBI" id="CHEBI:57856"/>
        <dbReference type="ChEBI" id="CHEBI:59789"/>
        <dbReference type="ChEBI" id="CHEBI:156461"/>
        <dbReference type="ChEBI" id="CHEBI:172880"/>
    </reaction>
    <physiologicalReaction direction="left-to-right" evidence="6">
        <dbReference type="Rhea" id="RHEA:78472"/>
    </physiologicalReaction>
</comment>
<evidence type="ECO:0000256" key="1">
    <source>
        <dbReference type="ARBA" id="ARBA00018517"/>
    </source>
</evidence>
<dbReference type="EMBL" id="HG937692">
    <property type="protein sequence ID" value="CDP36430.1"/>
    <property type="molecule type" value="Genomic_DNA"/>
</dbReference>
<dbReference type="SUPFAM" id="SSF53335">
    <property type="entry name" value="S-adenosyl-L-methionine-dependent methyltransferases"/>
    <property type="match status" value="1"/>
</dbReference>
<comment type="similarity">
    <text evidence="2">Belongs to the methyltransferase superfamily. Trimethylguanosine synthase family.</text>
</comment>
<dbReference type="PANTHER" id="PTHR14741:SF32">
    <property type="entry name" value="TRIMETHYLGUANOSINE SYNTHASE"/>
    <property type="match status" value="1"/>
</dbReference>
<dbReference type="GO" id="GO:0005634">
    <property type="term" value="C:nucleus"/>
    <property type="evidence" value="ECO:0007669"/>
    <property type="project" value="TreeGrafter"/>
</dbReference>
<dbReference type="Pfam" id="PF09445">
    <property type="entry name" value="Methyltransf_15"/>
    <property type="match status" value="1"/>
</dbReference>
<name>A0A060T5M1_BLAAD</name>